<reference evidence="1" key="1">
    <citation type="submission" date="2021-06" db="EMBL/GenBank/DDBJ databases">
        <title>Direct submission.</title>
        <authorList>
            <person name="Lee C.-S."/>
            <person name="Jin L."/>
        </authorList>
    </citation>
    <scope>NUCLEOTIDE SEQUENCE</scope>
    <source>
        <strain evidence="1">Con5</strain>
    </source>
</reference>
<dbReference type="AlphaFoldDB" id="A0A975S2D1"/>
<dbReference type="SUPFAM" id="SSF51197">
    <property type="entry name" value="Clavaminate synthase-like"/>
    <property type="match status" value="1"/>
</dbReference>
<accession>A0A975S2D1</accession>
<protein>
    <submittedName>
        <fullName evidence="1">Uncharacterized protein</fullName>
    </submittedName>
</protein>
<sequence>MVNAAGWQRIGPDPAIAAWAAAALPIARQVLADSAEPWRCGGTWFVGVDALPNAPDGSISGTAFPWAALGLAAEPLHRGQLSTIRPGYPQPSDSETAAAFAFRRNRDAAHLDGLIAGLDGARRIAEPHGWIVGLPLTACDEGASPLTVWEGSHQILQTALRAALAPHPPDVWGQIDITAAYTTARKTCFETCRRILLPARPGEATLLHRLTLHGVAPWQDGAAAPPEGRIIAYFRPELPRVADWLTQP</sequence>
<dbReference type="EMBL" id="CP076361">
    <property type="protein sequence ID" value="QWK90848.1"/>
    <property type="molecule type" value="Genomic_DNA"/>
</dbReference>
<organism evidence="1 2">
    <name type="scientific">Gemmobacter fulvus</name>
    <dbReference type="NCBI Taxonomy" id="2840474"/>
    <lineage>
        <taxon>Bacteria</taxon>
        <taxon>Pseudomonadati</taxon>
        <taxon>Pseudomonadota</taxon>
        <taxon>Alphaproteobacteria</taxon>
        <taxon>Rhodobacterales</taxon>
        <taxon>Paracoccaceae</taxon>
        <taxon>Gemmobacter</taxon>
    </lineage>
</organism>
<keyword evidence="2" id="KW-1185">Reference proteome</keyword>
<evidence type="ECO:0000313" key="2">
    <source>
        <dbReference type="Proteomes" id="UP000679352"/>
    </source>
</evidence>
<dbReference type="Gene3D" id="2.60.120.620">
    <property type="entry name" value="q2cbj1_9rhob like domain"/>
    <property type="match status" value="1"/>
</dbReference>
<dbReference type="RefSeq" id="WP_215503039.1">
    <property type="nucleotide sequence ID" value="NZ_CP076361.1"/>
</dbReference>
<proteinExistence type="predicted"/>
<dbReference type="KEGG" id="gfu:KM031_02735"/>
<evidence type="ECO:0000313" key="1">
    <source>
        <dbReference type="EMBL" id="QWK90848.1"/>
    </source>
</evidence>
<dbReference type="Proteomes" id="UP000679352">
    <property type="component" value="Chromosome"/>
</dbReference>
<name>A0A975S2D1_9RHOB</name>
<gene>
    <name evidence="1" type="ORF">KM031_02735</name>
</gene>